<reference evidence="3" key="2">
    <citation type="submission" date="2020-09" db="EMBL/GenBank/DDBJ databases">
        <authorList>
            <person name="Sun Q."/>
            <person name="Kim S."/>
        </authorList>
    </citation>
    <scope>NUCLEOTIDE SEQUENCE</scope>
    <source>
        <strain evidence="3">KCTC 22164</strain>
    </source>
</reference>
<feature type="binding site" evidence="2">
    <location>
        <begin position="20"/>
        <end position="23"/>
    </location>
    <ligand>
        <name>FAD</name>
        <dbReference type="ChEBI" id="CHEBI:57692"/>
    </ligand>
</feature>
<dbReference type="EMBL" id="BMXP01000001">
    <property type="protein sequence ID" value="GGW75757.1"/>
    <property type="molecule type" value="Genomic_DNA"/>
</dbReference>
<sequence length="504" mass="56054">MMSSASVTPSPVKQVVIAGGGTAGWMAAAALSRLLGKSLAVTLVESKDIGVVGVGEATIPPIRTFHKLLGIDEKAFMQATSATFKLGIEFSNWRAPGHSYIHSFGMTGKECWAGEFHHFWLRAQQLGLQSEFGDYCVELKAAQQNKFGLSQQPSLNFAYHFDAVAYGQYLRELATQAGVARIEGDIASVSKCPDSGSVTALRLSDGRQVTGDFFIDCTGFKGLIIEQCLHTGYDNWSHYLPCDRVVAMQTRPLTAPVPFTRSVAHDAGWRWQIPLQHRVGNGLVYCSRYMSDEDAIATLKRQTEGEPLNDPRVIRFTPGKRRLGWNKNCVALGLASGFIEPLESTSIHLIMTGLVRLMRLFPFDGVTQSAIDEYNTKYDSEMRAIRDFIVMHYKVTNRQDTPFWAHCRSMTVPASLTHKLHLFKETGRVFLDDGDIFRVDSWTQVMLGQGLMPAQYHRVADEMSEGELQRFMSGLKHQVDTQVAALPSHDAFLARYLSSLRKSG</sequence>
<name>A0A918JEP4_9ALTE</name>
<dbReference type="InterPro" id="IPR033856">
    <property type="entry name" value="Trp_halogen"/>
</dbReference>
<dbReference type="InterPro" id="IPR006905">
    <property type="entry name" value="Flavin_halogenase"/>
</dbReference>
<dbReference type="SUPFAM" id="SSF51905">
    <property type="entry name" value="FAD/NAD(P)-binding domain"/>
    <property type="match status" value="1"/>
</dbReference>
<feature type="binding site" evidence="2">
    <location>
        <position position="347"/>
    </location>
    <ligand>
        <name>FAD</name>
        <dbReference type="ChEBI" id="CHEBI:57692"/>
    </ligand>
</feature>
<dbReference type="PIRSF" id="PIRSF011396">
    <property type="entry name" value="Trp_halogenase"/>
    <property type="match status" value="1"/>
</dbReference>
<gene>
    <name evidence="3" type="ORF">GCM10007391_05150</name>
</gene>
<feature type="binding site" evidence="2">
    <location>
        <position position="343"/>
    </location>
    <ligand>
        <name>L-tryptophan</name>
        <dbReference type="ChEBI" id="CHEBI:57912"/>
    </ligand>
</feature>
<comment type="caution">
    <text evidence="3">The sequence shown here is derived from an EMBL/GenBank/DDBJ whole genome shotgun (WGS) entry which is preliminary data.</text>
</comment>
<reference evidence="3" key="1">
    <citation type="journal article" date="2014" name="Int. J. Syst. Evol. Microbiol.">
        <title>Complete genome sequence of Corynebacterium casei LMG S-19264T (=DSM 44701T), isolated from a smear-ripened cheese.</title>
        <authorList>
            <consortium name="US DOE Joint Genome Institute (JGI-PGF)"/>
            <person name="Walter F."/>
            <person name="Albersmeier A."/>
            <person name="Kalinowski J."/>
            <person name="Ruckert C."/>
        </authorList>
    </citation>
    <scope>NUCLEOTIDE SEQUENCE</scope>
    <source>
        <strain evidence="3">KCTC 22164</strain>
    </source>
</reference>
<dbReference type="AlphaFoldDB" id="A0A918JEP4"/>
<dbReference type="InterPro" id="IPR036188">
    <property type="entry name" value="FAD/NAD-bd_sf"/>
</dbReference>
<dbReference type="GO" id="GO:0000166">
    <property type="term" value="F:nucleotide binding"/>
    <property type="evidence" value="ECO:0007669"/>
    <property type="project" value="UniProtKB-KW"/>
</dbReference>
<feature type="active site" evidence="1">
    <location>
        <position position="85"/>
    </location>
</feature>
<dbReference type="Pfam" id="PF04820">
    <property type="entry name" value="Trp_halogenase"/>
    <property type="match status" value="1"/>
</dbReference>
<dbReference type="Proteomes" id="UP000631300">
    <property type="component" value="Unassembled WGS sequence"/>
</dbReference>
<organism evidence="3 4">
    <name type="scientific">Alteromonas halophila</name>
    <dbReference type="NCBI Taxonomy" id="516698"/>
    <lineage>
        <taxon>Bacteria</taxon>
        <taxon>Pseudomonadati</taxon>
        <taxon>Pseudomonadota</taxon>
        <taxon>Gammaproteobacteria</taxon>
        <taxon>Alteromonadales</taxon>
        <taxon>Alteromonadaceae</taxon>
        <taxon>Alteromonas/Salinimonas group</taxon>
        <taxon>Alteromonas</taxon>
    </lineage>
</organism>
<protein>
    <submittedName>
        <fullName evidence="3">Tryptophan halogenase</fullName>
    </submittedName>
</protein>
<dbReference type="RefSeq" id="WP_189403512.1">
    <property type="nucleotide sequence ID" value="NZ_BMXP01000001.1"/>
</dbReference>
<evidence type="ECO:0000256" key="2">
    <source>
        <dbReference type="PIRSR" id="PIRSR011396-2"/>
    </source>
</evidence>
<dbReference type="PANTHER" id="PTHR43747">
    <property type="entry name" value="FAD-BINDING PROTEIN"/>
    <property type="match status" value="1"/>
</dbReference>
<evidence type="ECO:0000256" key="1">
    <source>
        <dbReference type="PIRSR" id="PIRSR011396-1"/>
    </source>
</evidence>
<evidence type="ECO:0000313" key="4">
    <source>
        <dbReference type="Proteomes" id="UP000631300"/>
    </source>
</evidence>
<dbReference type="PANTHER" id="PTHR43747:SF4">
    <property type="entry name" value="FLAVIN-DEPENDENT TRYPTOPHAN HALOGENASE"/>
    <property type="match status" value="1"/>
</dbReference>
<dbReference type="GO" id="GO:0004497">
    <property type="term" value="F:monooxygenase activity"/>
    <property type="evidence" value="ECO:0007669"/>
    <property type="project" value="InterPro"/>
</dbReference>
<dbReference type="Gene3D" id="3.50.50.60">
    <property type="entry name" value="FAD/NAD(P)-binding domain"/>
    <property type="match status" value="1"/>
</dbReference>
<keyword evidence="2" id="KW-0274">FAD</keyword>
<feature type="binding site" evidence="2">
    <location>
        <position position="334"/>
    </location>
    <ligand>
        <name>FAD</name>
        <dbReference type="ChEBI" id="CHEBI:57692"/>
    </ligand>
</feature>
<keyword evidence="4" id="KW-1185">Reference proteome</keyword>
<keyword evidence="2" id="KW-0547">Nucleotide-binding</keyword>
<proteinExistence type="predicted"/>
<feature type="binding site" evidence="2">
    <location>
        <position position="85"/>
    </location>
    <ligand>
        <name>7-chloro-L-tryptophan</name>
        <dbReference type="ChEBI" id="CHEBI:58713"/>
    </ligand>
</feature>
<keyword evidence="2" id="KW-0285">Flavoprotein</keyword>
<dbReference type="InterPro" id="IPR050816">
    <property type="entry name" value="Flavin-dep_Halogenase_NPB"/>
</dbReference>
<evidence type="ECO:0000313" key="3">
    <source>
        <dbReference type="EMBL" id="GGW75757.1"/>
    </source>
</evidence>
<accession>A0A918JEP4</accession>